<dbReference type="EMBL" id="BNAQ01000002">
    <property type="protein sequence ID" value="GHH15355.1"/>
    <property type="molecule type" value="Genomic_DNA"/>
</dbReference>
<accession>A0ABQ3LQM3</accession>
<comment type="caution">
    <text evidence="1">The sequence shown here is derived from an EMBL/GenBank/DDBJ whole genome shotgun (WGS) entry which is preliminary data.</text>
</comment>
<name>A0ABQ3LQM3_9SPHN</name>
<proteinExistence type="predicted"/>
<gene>
    <name evidence="1" type="ORF">GCM10008023_18110</name>
</gene>
<dbReference type="RefSeq" id="WP_189675965.1">
    <property type="nucleotide sequence ID" value="NZ_BNAQ01000002.1"/>
</dbReference>
<evidence type="ECO:0000313" key="2">
    <source>
        <dbReference type="Proteomes" id="UP000652430"/>
    </source>
</evidence>
<reference evidence="2" key="1">
    <citation type="journal article" date="2019" name="Int. J. Syst. Evol. Microbiol.">
        <title>The Global Catalogue of Microorganisms (GCM) 10K type strain sequencing project: providing services to taxonomists for standard genome sequencing and annotation.</title>
        <authorList>
            <consortium name="The Broad Institute Genomics Platform"/>
            <consortium name="The Broad Institute Genome Sequencing Center for Infectious Disease"/>
            <person name="Wu L."/>
            <person name="Ma J."/>
        </authorList>
    </citation>
    <scope>NUCLEOTIDE SEQUENCE [LARGE SCALE GENOMIC DNA]</scope>
    <source>
        <strain evidence="2">CGMCC 1.8957</strain>
    </source>
</reference>
<dbReference type="Proteomes" id="UP000652430">
    <property type="component" value="Unassembled WGS sequence"/>
</dbReference>
<evidence type="ECO:0000313" key="1">
    <source>
        <dbReference type="EMBL" id="GHH15355.1"/>
    </source>
</evidence>
<organism evidence="1 2">
    <name type="scientific">Sphingomonas glacialis</name>
    <dbReference type="NCBI Taxonomy" id="658225"/>
    <lineage>
        <taxon>Bacteria</taxon>
        <taxon>Pseudomonadati</taxon>
        <taxon>Pseudomonadota</taxon>
        <taxon>Alphaproteobacteria</taxon>
        <taxon>Sphingomonadales</taxon>
        <taxon>Sphingomonadaceae</taxon>
        <taxon>Sphingomonas</taxon>
    </lineage>
</organism>
<protein>
    <submittedName>
        <fullName evidence="1">Uncharacterized protein</fullName>
    </submittedName>
</protein>
<sequence>MIDIPAWPAKLTREQQKAVKQRNNDFDAALKRDARAAGWRYARGTIFRQSADWFISILPSLLWERGAVVRMEVKPMAIDPLFWDIVGLSDNNKLPLSFRATGAWVLRPPSTESCVGLHTIEVELLAKDVFEWGNKQVSQILTSISVASMLGALPGSHKVRAHRALAICLHILAKDMDGAFELCRLNDPDTHPLMQENGGFTTHNGDGSVSTFLDQARDWIARKRREEMIVV</sequence>
<keyword evidence="2" id="KW-1185">Reference proteome</keyword>